<evidence type="ECO:0000313" key="9">
    <source>
        <dbReference type="Proteomes" id="UP000033647"/>
    </source>
</evidence>
<dbReference type="GO" id="GO:0030007">
    <property type="term" value="P:intracellular potassium ion homeostasis"/>
    <property type="evidence" value="ECO:0007669"/>
    <property type="project" value="TreeGrafter"/>
</dbReference>
<comment type="caution">
    <text evidence="8">The sequence shown here is derived from an EMBL/GenBank/DDBJ whole genome shotgun (WGS) entry which is preliminary data.</text>
</comment>
<dbReference type="PANTHER" id="PTHR31382:SF2">
    <property type="entry name" value="CATION_H+ EXCHANGER DOMAIN-CONTAINING PROTEIN"/>
    <property type="match status" value="1"/>
</dbReference>
<keyword evidence="9" id="KW-1185">Reference proteome</keyword>
<feature type="transmembrane region" description="Helical" evidence="6">
    <location>
        <begin position="352"/>
        <end position="371"/>
    </location>
</feature>
<feature type="transmembrane region" description="Helical" evidence="6">
    <location>
        <begin position="123"/>
        <end position="146"/>
    </location>
</feature>
<evidence type="ECO:0000313" key="8">
    <source>
        <dbReference type="EMBL" id="KJX97719.1"/>
    </source>
</evidence>
<reference evidence="8 9" key="1">
    <citation type="submission" date="2015-03" db="EMBL/GenBank/DDBJ databases">
        <title>RNA-seq based gene annotation and comparative genomics of four Zymoseptoria species reveal species-specific pathogenicity related genes and transposable element activity.</title>
        <authorList>
            <person name="Grandaubert J."/>
            <person name="Bhattacharyya A."/>
            <person name="Stukenbrock E.H."/>
        </authorList>
    </citation>
    <scope>NUCLEOTIDE SEQUENCE [LARGE SCALE GENOMIC DNA]</scope>
    <source>
        <strain evidence="8 9">Zb18110</strain>
    </source>
</reference>
<feature type="compositionally biased region" description="Acidic residues" evidence="5">
    <location>
        <begin position="490"/>
        <end position="502"/>
    </location>
</feature>
<feature type="transmembrane region" description="Helical" evidence="6">
    <location>
        <begin position="12"/>
        <end position="32"/>
    </location>
</feature>
<protein>
    <submittedName>
        <fullName evidence="8">Na(+)/H(+) antiporter like protein</fullName>
    </submittedName>
</protein>
<dbReference type="GO" id="GO:0120029">
    <property type="term" value="P:proton export across plasma membrane"/>
    <property type="evidence" value="ECO:0007669"/>
    <property type="project" value="InterPro"/>
</dbReference>
<dbReference type="GO" id="GO:0036376">
    <property type="term" value="P:sodium ion export across plasma membrane"/>
    <property type="evidence" value="ECO:0007669"/>
    <property type="project" value="InterPro"/>
</dbReference>
<feature type="region of interest" description="Disordered" evidence="5">
    <location>
        <begin position="474"/>
        <end position="510"/>
    </location>
</feature>
<evidence type="ECO:0000256" key="1">
    <source>
        <dbReference type="ARBA" id="ARBA00004141"/>
    </source>
</evidence>
<dbReference type="Proteomes" id="UP000033647">
    <property type="component" value="Unassembled WGS sequence"/>
</dbReference>
<dbReference type="InterPro" id="IPR006153">
    <property type="entry name" value="Cation/H_exchanger_TM"/>
</dbReference>
<dbReference type="Gene3D" id="1.20.1530.20">
    <property type="match status" value="1"/>
</dbReference>
<evidence type="ECO:0000256" key="4">
    <source>
        <dbReference type="ARBA" id="ARBA00023136"/>
    </source>
</evidence>
<feature type="transmembrane region" description="Helical" evidence="6">
    <location>
        <begin position="258"/>
        <end position="281"/>
    </location>
</feature>
<feature type="transmembrane region" description="Helical" evidence="6">
    <location>
        <begin position="435"/>
        <end position="460"/>
    </location>
</feature>
<accession>A0A0F4GJW4</accession>
<feature type="transmembrane region" description="Helical" evidence="6">
    <location>
        <begin position="383"/>
        <end position="401"/>
    </location>
</feature>
<keyword evidence="3 6" id="KW-1133">Transmembrane helix</keyword>
<dbReference type="InterPro" id="IPR038770">
    <property type="entry name" value="Na+/solute_symporter_sf"/>
</dbReference>
<evidence type="ECO:0000256" key="5">
    <source>
        <dbReference type="SAM" id="MobiDB-lite"/>
    </source>
</evidence>
<name>A0A0F4GJW4_9PEZI</name>
<dbReference type="GO" id="GO:0005886">
    <property type="term" value="C:plasma membrane"/>
    <property type="evidence" value="ECO:0007669"/>
    <property type="project" value="InterPro"/>
</dbReference>
<dbReference type="AlphaFoldDB" id="A0A0F4GJW4"/>
<dbReference type="Pfam" id="PF00999">
    <property type="entry name" value="Na_H_Exchanger"/>
    <property type="match status" value="1"/>
</dbReference>
<comment type="subcellular location">
    <subcellularLocation>
        <location evidence="1">Membrane</location>
        <topology evidence="1">Multi-pass membrane protein</topology>
    </subcellularLocation>
</comment>
<sequence>MVWDQIEATPPHLTYLLIPAFLISYVLFTNFIRNRLHLSEPPIALLLGIILGPQLLGWLTPNFCVGECVETEGISVLGEPKHSGWGWGDKHIQETTRIIVGIQVFTVGVQLPKFYMRRHWRSVLMLLGPIMTFGWVACALFCYFIFHVDIPTAMVVSACLTPTDPVLAASILSNSQFSDRVPKRLKDMLSAESGCNDGVSFPFLYVGLYLLTHSTYAGAFKEWALLTILWQCTFGIVVGLIIGTAFNRILRISDRHNFIDESGFTVFYLLLAVLSIGVGSTLGSDDFLVAFGAGYGFARDGWFAAKTKEAQIGEIIDLLLNSAMFVYVGTLLPFQSWQPGPLTPWINPGRLIGFLVLVLLFRRLPVMMALYRWIPDIKTFREALFCGHFGPMGLGALFLAIEARAVLENGTSEPDNHPPAYHDPPNRREAAIETVWPVVCFVVFGSTMVHGLSVLVLSVVAHFKRAPENRAGILAAETDPLEGMEHEQGDGDSADEGDDEGPDERSALLR</sequence>
<feature type="domain" description="Cation/H+ exchanger transmembrane" evidence="7">
    <location>
        <begin position="25"/>
        <end position="454"/>
    </location>
</feature>
<evidence type="ECO:0000256" key="6">
    <source>
        <dbReference type="SAM" id="Phobius"/>
    </source>
</evidence>
<keyword evidence="2 6" id="KW-0812">Transmembrane</keyword>
<evidence type="ECO:0000256" key="3">
    <source>
        <dbReference type="ARBA" id="ARBA00022989"/>
    </source>
</evidence>
<dbReference type="EMBL" id="LAFY01000460">
    <property type="protein sequence ID" value="KJX97719.1"/>
    <property type="molecule type" value="Genomic_DNA"/>
</dbReference>
<feature type="transmembrane region" description="Helical" evidence="6">
    <location>
        <begin position="152"/>
        <end position="173"/>
    </location>
</feature>
<dbReference type="GO" id="GO:0042391">
    <property type="term" value="P:regulation of membrane potential"/>
    <property type="evidence" value="ECO:0007669"/>
    <property type="project" value="InterPro"/>
</dbReference>
<dbReference type="InterPro" id="IPR004712">
    <property type="entry name" value="Na+/H+_antiporter_fungi"/>
</dbReference>
<gene>
    <name evidence="8" type="ORF">TI39_contig468g00005</name>
</gene>
<evidence type="ECO:0000259" key="7">
    <source>
        <dbReference type="Pfam" id="PF00999"/>
    </source>
</evidence>
<dbReference type="OrthoDB" id="2190219at2759"/>
<proteinExistence type="predicted"/>
<dbReference type="STRING" id="1047168.A0A0F4GJW4"/>
<feature type="transmembrane region" description="Helical" evidence="6">
    <location>
        <begin position="194"/>
        <end position="211"/>
    </location>
</feature>
<organism evidence="8 9">
    <name type="scientific">Zymoseptoria brevis</name>
    <dbReference type="NCBI Taxonomy" id="1047168"/>
    <lineage>
        <taxon>Eukaryota</taxon>
        <taxon>Fungi</taxon>
        <taxon>Dikarya</taxon>
        <taxon>Ascomycota</taxon>
        <taxon>Pezizomycotina</taxon>
        <taxon>Dothideomycetes</taxon>
        <taxon>Dothideomycetidae</taxon>
        <taxon>Mycosphaerellales</taxon>
        <taxon>Mycosphaerellaceae</taxon>
        <taxon>Zymoseptoria</taxon>
    </lineage>
</organism>
<dbReference type="GO" id="GO:0015385">
    <property type="term" value="F:sodium:proton antiporter activity"/>
    <property type="evidence" value="ECO:0007669"/>
    <property type="project" value="InterPro"/>
</dbReference>
<keyword evidence="4 6" id="KW-0472">Membrane</keyword>
<evidence type="ECO:0000256" key="2">
    <source>
        <dbReference type="ARBA" id="ARBA00022692"/>
    </source>
</evidence>
<dbReference type="PANTHER" id="PTHR31382">
    <property type="entry name" value="NA(+)/H(+) ANTIPORTER"/>
    <property type="match status" value="1"/>
</dbReference>
<feature type="transmembrane region" description="Helical" evidence="6">
    <location>
        <begin position="223"/>
        <end position="246"/>
    </location>
</feature>